<dbReference type="EMBL" id="OU963867">
    <property type="protein sequence ID" value="CAH0392431.1"/>
    <property type="molecule type" value="Genomic_DNA"/>
</dbReference>
<gene>
    <name evidence="2" type="ORF">BEMITA_LOCUS10953</name>
</gene>
<name>A0A9P0AJ66_BEMTA</name>
<feature type="chain" id="PRO_5040118797" evidence="1">
    <location>
        <begin position="20"/>
        <end position="181"/>
    </location>
</feature>
<sequence>MIQKSLLTLTLLLICGAGAVTLDPPATLPSIGQINCNSQVQLGTLAAYVKKVVAEYFAFKDPACAGAFAILDKARLAAETFQPVNAAKLTLELDGAKAALQGLCDGATAIIDKLEAEALLTIAEVGAGAPCNPVDPGFNFTDVFDYSGLLQLNISCIPTPVTLTCVKATLGNQCPCDCGEL</sequence>
<feature type="signal peptide" evidence="1">
    <location>
        <begin position="1"/>
        <end position="19"/>
    </location>
</feature>
<organism evidence="2 3">
    <name type="scientific">Bemisia tabaci</name>
    <name type="common">Sweetpotato whitefly</name>
    <name type="synonym">Aleurodes tabaci</name>
    <dbReference type="NCBI Taxonomy" id="7038"/>
    <lineage>
        <taxon>Eukaryota</taxon>
        <taxon>Metazoa</taxon>
        <taxon>Ecdysozoa</taxon>
        <taxon>Arthropoda</taxon>
        <taxon>Hexapoda</taxon>
        <taxon>Insecta</taxon>
        <taxon>Pterygota</taxon>
        <taxon>Neoptera</taxon>
        <taxon>Paraneoptera</taxon>
        <taxon>Hemiptera</taxon>
        <taxon>Sternorrhyncha</taxon>
        <taxon>Aleyrodoidea</taxon>
        <taxon>Aleyrodidae</taxon>
        <taxon>Aleyrodinae</taxon>
        <taxon>Bemisia</taxon>
    </lineage>
</organism>
<dbReference type="Proteomes" id="UP001152759">
    <property type="component" value="Chromosome 6"/>
</dbReference>
<dbReference type="AlphaFoldDB" id="A0A9P0AJ66"/>
<dbReference type="KEGG" id="btab:109030193"/>
<keyword evidence="3" id="KW-1185">Reference proteome</keyword>
<evidence type="ECO:0000313" key="2">
    <source>
        <dbReference type="EMBL" id="CAH0392431.1"/>
    </source>
</evidence>
<proteinExistence type="predicted"/>
<accession>A0A9P0AJ66</accession>
<keyword evidence="1" id="KW-0732">Signal</keyword>
<evidence type="ECO:0000256" key="1">
    <source>
        <dbReference type="SAM" id="SignalP"/>
    </source>
</evidence>
<reference evidence="2" key="1">
    <citation type="submission" date="2021-12" db="EMBL/GenBank/DDBJ databases">
        <authorList>
            <person name="King R."/>
        </authorList>
    </citation>
    <scope>NUCLEOTIDE SEQUENCE</scope>
</reference>
<evidence type="ECO:0000313" key="3">
    <source>
        <dbReference type="Proteomes" id="UP001152759"/>
    </source>
</evidence>
<protein>
    <submittedName>
        <fullName evidence="2">Uncharacterized protein</fullName>
    </submittedName>
</protein>